<accession>A0A9J6GNK5</accession>
<comment type="caution">
    <text evidence="2">The sequence shown here is derived from an EMBL/GenBank/DDBJ whole genome shotgun (WGS) entry which is preliminary data.</text>
</comment>
<protein>
    <submittedName>
        <fullName evidence="2">Uncharacterized protein</fullName>
    </submittedName>
</protein>
<name>A0A9J6GNK5_HAELO</name>
<gene>
    <name evidence="2" type="ORF">HPB48_013477</name>
</gene>
<dbReference type="VEuPathDB" id="VectorBase:HLOH_061316"/>
<evidence type="ECO:0000313" key="2">
    <source>
        <dbReference type="EMBL" id="KAH9376151.1"/>
    </source>
</evidence>
<feature type="transmembrane region" description="Helical" evidence="1">
    <location>
        <begin position="60"/>
        <end position="78"/>
    </location>
</feature>
<keyword evidence="1" id="KW-1133">Transmembrane helix</keyword>
<sequence>MRASSKTKEKKQGPHLTRPSYSRFVAMEWAAMNVGANASVPFKVFLAALSAFIIASKATFLYASVLKLAVTALFFIHLTDPLKNARRFNTIPRCPLKAMETRVCLSAAAGLTLNVLADIFLKYGIQALTFVLSDPLPQNEEQRRTWRHRERSRA</sequence>
<keyword evidence="1" id="KW-0812">Transmembrane</keyword>
<dbReference type="AlphaFoldDB" id="A0A9J6GNK5"/>
<feature type="transmembrane region" description="Helical" evidence="1">
    <location>
        <begin position="30"/>
        <end position="54"/>
    </location>
</feature>
<evidence type="ECO:0000313" key="3">
    <source>
        <dbReference type="Proteomes" id="UP000821853"/>
    </source>
</evidence>
<reference evidence="2 3" key="1">
    <citation type="journal article" date="2020" name="Cell">
        <title>Large-Scale Comparative Analyses of Tick Genomes Elucidate Their Genetic Diversity and Vector Capacities.</title>
        <authorList>
            <consortium name="Tick Genome and Microbiome Consortium (TIGMIC)"/>
            <person name="Jia N."/>
            <person name="Wang J."/>
            <person name="Shi W."/>
            <person name="Du L."/>
            <person name="Sun Y."/>
            <person name="Zhan W."/>
            <person name="Jiang J.F."/>
            <person name="Wang Q."/>
            <person name="Zhang B."/>
            <person name="Ji P."/>
            <person name="Bell-Sakyi L."/>
            <person name="Cui X.M."/>
            <person name="Yuan T.T."/>
            <person name="Jiang B.G."/>
            <person name="Yang W.F."/>
            <person name="Lam T.T."/>
            <person name="Chang Q.C."/>
            <person name="Ding S.J."/>
            <person name="Wang X.J."/>
            <person name="Zhu J.G."/>
            <person name="Ruan X.D."/>
            <person name="Zhao L."/>
            <person name="Wei J.T."/>
            <person name="Ye R.Z."/>
            <person name="Que T.C."/>
            <person name="Du C.H."/>
            <person name="Zhou Y.H."/>
            <person name="Cheng J.X."/>
            <person name="Dai P.F."/>
            <person name="Guo W.B."/>
            <person name="Han X.H."/>
            <person name="Huang E.J."/>
            <person name="Li L.F."/>
            <person name="Wei W."/>
            <person name="Gao Y.C."/>
            <person name="Liu J.Z."/>
            <person name="Shao H.Z."/>
            <person name="Wang X."/>
            <person name="Wang C.C."/>
            <person name="Yang T.C."/>
            <person name="Huo Q.B."/>
            <person name="Li W."/>
            <person name="Chen H.Y."/>
            <person name="Chen S.E."/>
            <person name="Zhou L.G."/>
            <person name="Ni X.B."/>
            <person name="Tian J.H."/>
            <person name="Sheng Y."/>
            <person name="Liu T."/>
            <person name="Pan Y.S."/>
            <person name="Xia L.Y."/>
            <person name="Li J."/>
            <person name="Zhao F."/>
            <person name="Cao W.C."/>
        </authorList>
    </citation>
    <scope>NUCLEOTIDE SEQUENCE [LARGE SCALE GENOMIC DNA]</scope>
    <source>
        <strain evidence="2">HaeL-2018</strain>
    </source>
</reference>
<proteinExistence type="predicted"/>
<keyword evidence="3" id="KW-1185">Reference proteome</keyword>
<dbReference type="EMBL" id="JABSTR010000007">
    <property type="protein sequence ID" value="KAH9376151.1"/>
    <property type="molecule type" value="Genomic_DNA"/>
</dbReference>
<organism evidence="2 3">
    <name type="scientific">Haemaphysalis longicornis</name>
    <name type="common">Bush tick</name>
    <dbReference type="NCBI Taxonomy" id="44386"/>
    <lineage>
        <taxon>Eukaryota</taxon>
        <taxon>Metazoa</taxon>
        <taxon>Ecdysozoa</taxon>
        <taxon>Arthropoda</taxon>
        <taxon>Chelicerata</taxon>
        <taxon>Arachnida</taxon>
        <taxon>Acari</taxon>
        <taxon>Parasitiformes</taxon>
        <taxon>Ixodida</taxon>
        <taxon>Ixodoidea</taxon>
        <taxon>Ixodidae</taxon>
        <taxon>Haemaphysalinae</taxon>
        <taxon>Haemaphysalis</taxon>
    </lineage>
</organism>
<evidence type="ECO:0000256" key="1">
    <source>
        <dbReference type="SAM" id="Phobius"/>
    </source>
</evidence>
<dbReference type="Proteomes" id="UP000821853">
    <property type="component" value="Chromosome 5"/>
</dbReference>
<keyword evidence="1" id="KW-0472">Membrane</keyword>